<evidence type="ECO:0000256" key="3">
    <source>
        <dbReference type="ARBA" id="ARBA00022679"/>
    </source>
</evidence>
<keyword evidence="3" id="KW-0808">Transferase</keyword>
<organism evidence="5">
    <name type="scientific">marine metagenome</name>
    <dbReference type="NCBI Taxonomy" id="408172"/>
    <lineage>
        <taxon>unclassified sequences</taxon>
        <taxon>metagenomes</taxon>
        <taxon>ecological metagenomes</taxon>
    </lineage>
</organism>
<dbReference type="PANTHER" id="PTHR10629">
    <property type="entry name" value="CYTOSINE-SPECIFIC METHYLTRANSFERASE"/>
    <property type="match status" value="1"/>
</dbReference>
<keyword evidence="4" id="KW-0949">S-adenosyl-L-methionine</keyword>
<sequence>MVGGFQCKDYSVATTLKNSGELDGEKGVLWWSIYDLLDYFIKERKKPTKYLILENVDRLLVSPAKQRGRDFAVMLSCLDNLGYAAEWRVINAADYGEPQRRRRIFIVGYHKTTHIYKRFMERPLQERGRSIILKDGVLQNAFPTANDSEVTNIKIDNDTAIVSKSFNHGKKLSPFLNAGIIMNGRIFTSKVQPSYSGPSQVLGDIIDDNGNIGEEYFISEKELYNKKGWAWHKNAKAIDKVSKSGHNYTFKEGKMEEPDALTKPLRTIITSEGGKTPSIIKHIITIK</sequence>
<dbReference type="EMBL" id="UINC01128411">
    <property type="protein sequence ID" value="SVD08147.1"/>
    <property type="molecule type" value="Genomic_DNA"/>
</dbReference>
<evidence type="ECO:0000256" key="2">
    <source>
        <dbReference type="ARBA" id="ARBA00022603"/>
    </source>
</evidence>
<evidence type="ECO:0000256" key="4">
    <source>
        <dbReference type="ARBA" id="ARBA00022691"/>
    </source>
</evidence>
<evidence type="ECO:0000313" key="5">
    <source>
        <dbReference type="EMBL" id="SVD08147.1"/>
    </source>
</evidence>
<gene>
    <name evidence="5" type="ORF">METZ01_LOCUS361001</name>
</gene>
<accession>A0A382SG16</accession>
<keyword evidence="2" id="KW-0489">Methyltransferase</keyword>
<reference evidence="5" key="1">
    <citation type="submission" date="2018-05" db="EMBL/GenBank/DDBJ databases">
        <authorList>
            <person name="Lanie J.A."/>
            <person name="Ng W.-L."/>
            <person name="Kazmierczak K.M."/>
            <person name="Andrzejewski T.M."/>
            <person name="Davidsen T.M."/>
            <person name="Wayne K.J."/>
            <person name="Tettelin H."/>
            <person name="Glass J.I."/>
            <person name="Rusch D."/>
            <person name="Podicherti R."/>
            <person name="Tsui H.-C.T."/>
            <person name="Winkler M.E."/>
        </authorList>
    </citation>
    <scope>NUCLEOTIDE SEQUENCE</scope>
</reference>
<dbReference type="EC" id="2.1.1.37" evidence="1"/>
<evidence type="ECO:0000256" key="1">
    <source>
        <dbReference type="ARBA" id="ARBA00011975"/>
    </source>
</evidence>
<dbReference type="Gene3D" id="3.40.50.150">
    <property type="entry name" value="Vaccinia Virus protein VP39"/>
    <property type="match status" value="1"/>
</dbReference>
<dbReference type="SUPFAM" id="SSF53335">
    <property type="entry name" value="S-adenosyl-L-methionine-dependent methyltransferases"/>
    <property type="match status" value="1"/>
</dbReference>
<dbReference type="PROSITE" id="PS51679">
    <property type="entry name" value="SAM_MT_C5"/>
    <property type="match status" value="1"/>
</dbReference>
<dbReference type="GO" id="GO:0044027">
    <property type="term" value="P:negative regulation of gene expression via chromosomal CpG island methylation"/>
    <property type="evidence" value="ECO:0007669"/>
    <property type="project" value="TreeGrafter"/>
</dbReference>
<dbReference type="GO" id="GO:0003677">
    <property type="term" value="F:DNA binding"/>
    <property type="evidence" value="ECO:0007669"/>
    <property type="project" value="TreeGrafter"/>
</dbReference>
<dbReference type="GO" id="GO:0003886">
    <property type="term" value="F:DNA (cytosine-5-)-methyltransferase activity"/>
    <property type="evidence" value="ECO:0007669"/>
    <property type="project" value="UniProtKB-EC"/>
</dbReference>
<dbReference type="GO" id="GO:0032259">
    <property type="term" value="P:methylation"/>
    <property type="evidence" value="ECO:0007669"/>
    <property type="project" value="UniProtKB-KW"/>
</dbReference>
<protein>
    <recommendedName>
        <fullName evidence="1">DNA (cytosine-5-)-methyltransferase</fullName>
        <ecNumber evidence="1">2.1.1.37</ecNumber>
    </recommendedName>
</protein>
<proteinExistence type="predicted"/>
<dbReference type="InterPro" id="IPR001525">
    <property type="entry name" value="C5_MeTfrase"/>
</dbReference>
<dbReference type="PRINTS" id="PR00105">
    <property type="entry name" value="C5METTRFRASE"/>
</dbReference>
<dbReference type="GO" id="GO:0005634">
    <property type="term" value="C:nucleus"/>
    <property type="evidence" value="ECO:0007669"/>
    <property type="project" value="TreeGrafter"/>
</dbReference>
<dbReference type="PANTHER" id="PTHR10629:SF52">
    <property type="entry name" value="DNA (CYTOSINE-5)-METHYLTRANSFERASE 1"/>
    <property type="match status" value="1"/>
</dbReference>
<dbReference type="Pfam" id="PF00145">
    <property type="entry name" value="DNA_methylase"/>
    <property type="match status" value="1"/>
</dbReference>
<dbReference type="InterPro" id="IPR050390">
    <property type="entry name" value="C5-Methyltransferase"/>
</dbReference>
<feature type="non-terminal residue" evidence="5">
    <location>
        <position position="287"/>
    </location>
</feature>
<dbReference type="InterPro" id="IPR029063">
    <property type="entry name" value="SAM-dependent_MTases_sf"/>
</dbReference>
<name>A0A382SG16_9ZZZZ</name>
<dbReference type="AlphaFoldDB" id="A0A382SG16"/>